<accession>A0A814P1F8</accession>
<dbReference type="AlphaFoldDB" id="A0A814P1F8"/>
<gene>
    <name evidence="2" type="ORF">EDS130_LOCUS19912</name>
</gene>
<reference evidence="2" key="1">
    <citation type="submission" date="2021-02" db="EMBL/GenBank/DDBJ databases">
        <authorList>
            <person name="Nowell W R."/>
        </authorList>
    </citation>
    <scope>NUCLEOTIDE SEQUENCE</scope>
</reference>
<protein>
    <submittedName>
        <fullName evidence="2">Uncharacterized protein</fullName>
    </submittedName>
</protein>
<sequence length="71" mass="8255">MLDDLAILVIIPLLSLMVAYFIEYLRKVKLRRQSQQIYLLMTQLSLNEEEAPPAKKKQTTLLGLYELFPTS</sequence>
<comment type="caution">
    <text evidence="2">The sequence shown here is derived from an EMBL/GenBank/DDBJ whole genome shotgun (WGS) entry which is preliminary data.</text>
</comment>
<keyword evidence="1" id="KW-1133">Transmembrane helix</keyword>
<evidence type="ECO:0000313" key="2">
    <source>
        <dbReference type="EMBL" id="CAF1099464.1"/>
    </source>
</evidence>
<feature type="transmembrane region" description="Helical" evidence="1">
    <location>
        <begin position="6"/>
        <end position="25"/>
    </location>
</feature>
<name>A0A814P1F8_ADIRI</name>
<evidence type="ECO:0000256" key="1">
    <source>
        <dbReference type="SAM" id="Phobius"/>
    </source>
</evidence>
<keyword evidence="1" id="KW-0472">Membrane</keyword>
<keyword evidence="1" id="KW-0812">Transmembrane</keyword>
<proteinExistence type="predicted"/>
<dbReference type="Proteomes" id="UP000663852">
    <property type="component" value="Unassembled WGS sequence"/>
</dbReference>
<organism evidence="2 3">
    <name type="scientific">Adineta ricciae</name>
    <name type="common">Rotifer</name>
    <dbReference type="NCBI Taxonomy" id="249248"/>
    <lineage>
        <taxon>Eukaryota</taxon>
        <taxon>Metazoa</taxon>
        <taxon>Spiralia</taxon>
        <taxon>Gnathifera</taxon>
        <taxon>Rotifera</taxon>
        <taxon>Eurotatoria</taxon>
        <taxon>Bdelloidea</taxon>
        <taxon>Adinetida</taxon>
        <taxon>Adinetidae</taxon>
        <taxon>Adineta</taxon>
    </lineage>
</organism>
<evidence type="ECO:0000313" key="3">
    <source>
        <dbReference type="Proteomes" id="UP000663852"/>
    </source>
</evidence>
<dbReference type="EMBL" id="CAJNOJ010000097">
    <property type="protein sequence ID" value="CAF1099464.1"/>
    <property type="molecule type" value="Genomic_DNA"/>
</dbReference>